<evidence type="ECO:0000313" key="3">
    <source>
        <dbReference type="Proteomes" id="UP001221686"/>
    </source>
</evidence>
<keyword evidence="3" id="KW-1185">Reference proteome</keyword>
<accession>A0ABT5E5X1</accession>
<feature type="region of interest" description="Disordered" evidence="1">
    <location>
        <begin position="24"/>
        <end position="56"/>
    </location>
</feature>
<evidence type="ECO:0000313" key="2">
    <source>
        <dbReference type="EMBL" id="MDC0721256.1"/>
    </source>
</evidence>
<comment type="caution">
    <text evidence="2">The sequence shown here is derived from an EMBL/GenBank/DDBJ whole genome shotgun (WGS) entry which is preliminary data.</text>
</comment>
<name>A0ABT5E5X1_9BACT</name>
<sequence>MLRRLVGLGIFVWIAGCSERLPGTPDASTGDSTATTGAGDPTTAATSEASEEPGASGPHLPEGLFACLDNPLCPAWDCAGGCEGPGPAGMCALAALYDRATGVIEVARCDGGCALHRLIPRGAGTDEVRWQWRSQTQPPGYAEIVDCMLKPRELFEACLIAFTPECGDPAAWVEDCQPTEEVCFD</sequence>
<protein>
    <recommendedName>
        <fullName evidence="4">Lipoprotein</fullName>
    </recommendedName>
</protein>
<gene>
    <name evidence="2" type="ORF">POL25_30395</name>
</gene>
<reference evidence="2 3" key="1">
    <citation type="submission" date="2022-11" db="EMBL/GenBank/DDBJ databases">
        <title>Minimal conservation of predation-associated metabolite biosynthetic gene clusters underscores biosynthetic potential of Myxococcota including descriptions for ten novel species: Archangium lansinium sp. nov., Myxococcus landrumus sp. nov., Nannocystis bai.</title>
        <authorList>
            <person name="Ahearne A."/>
            <person name="Stevens C."/>
            <person name="Dowd S."/>
        </authorList>
    </citation>
    <scope>NUCLEOTIDE SEQUENCE [LARGE SCALE GENOMIC DNA]</scope>
    <source>
        <strain evidence="2 3">BB15-2</strain>
    </source>
</reference>
<evidence type="ECO:0008006" key="4">
    <source>
        <dbReference type="Google" id="ProtNLM"/>
    </source>
</evidence>
<dbReference type="RefSeq" id="WP_272089758.1">
    <property type="nucleotide sequence ID" value="NZ_JAQNDL010000003.1"/>
</dbReference>
<organism evidence="2 3">
    <name type="scientific">Nannocystis bainbridge</name>
    <dbReference type="NCBI Taxonomy" id="2995303"/>
    <lineage>
        <taxon>Bacteria</taxon>
        <taxon>Pseudomonadati</taxon>
        <taxon>Myxococcota</taxon>
        <taxon>Polyangia</taxon>
        <taxon>Nannocystales</taxon>
        <taxon>Nannocystaceae</taxon>
        <taxon>Nannocystis</taxon>
    </lineage>
</organism>
<evidence type="ECO:0000256" key="1">
    <source>
        <dbReference type="SAM" id="MobiDB-lite"/>
    </source>
</evidence>
<proteinExistence type="predicted"/>
<dbReference type="PROSITE" id="PS51257">
    <property type="entry name" value="PROKAR_LIPOPROTEIN"/>
    <property type="match status" value="1"/>
</dbReference>
<feature type="compositionally biased region" description="Low complexity" evidence="1">
    <location>
        <begin position="24"/>
        <end position="47"/>
    </location>
</feature>
<dbReference type="EMBL" id="JAQNDL010000003">
    <property type="protein sequence ID" value="MDC0721256.1"/>
    <property type="molecule type" value="Genomic_DNA"/>
</dbReference>
<dbReference type="Proteomes" id="UP001221686">
    <property type="component" value="Unassembled WGS sequence"/>
</dbReference>